<sequence>MIKKISAAAIAVIMSANMMFTTASADASYVLDKDAGEDFVNFIDGKLPDILKSMDSVADGDKIYFDYGSWFMDLDYDGVPEFIIGGEMADGDRHYSILTKDGKEIKIDDTVANGQYFPGFMGFDYMPYRDLYTGEVSYFSSNDKIKTMTFDPEKGVTEKELCSEEYDLETDSTVYKTDGKEVSESEYYNYKSTLSRFIPLEVENTELTSDETAKADADKLLEMYNEYNCVVMTAENKKDDMVSVIVEMFDLLKEIMADAPYEIASDVDWSYNSWFEDLNFDGVPDFVIGGIADLLDEGTALRLYDVIGMGNAGFLADTNVSNDHGDGEKGFGFKPYVNKQTGEKTYLSEDRYTEDGKEHYAVRKLFSCLGECLTADICTAEYDSKKGVTSYTIEGKKATSEEFQAYLAKLNSDYDELSVTISTMGENKVPNNEGTLAESYDEYKLGDVVGGASFTYVEKKNTSNDISNPDKTAGSQASKNYNTDSSTNPSTGAAAGVTAAIIAAGAGLAICAKRKKK</sequence>
<dbReference type="EMBL" id="JAOQJZ010000009">
    <property type="protein sequence ID" value="MCU6706141.1"/>
    <property type="molecule type" value="Genomic_DNA"/>
</dbReference>
<feature type="signal peptide" evidence="3">
    <location>
        <begin position="1"/>
        <end position="25"/>
    </location>
</feature>
<evidence type="ECO:0000256" key="1">
    <source>
        <dbReference type="SAM" id="MobiDB-lite"/>
    </source>
</evidence>
<name>A0AAE3LMW1_9FIRM</name>
<proteinExistence type="predicted"/>
<keyword evidence="2" id="KW-1133">Transmembrane helix</keyword>
<keyword evidence="3" id="KW-0732">Signal</keyword>
<evidence type="ECO:0000256" key="2">
    <source>
        <dbReference type="SAM" id="Phobius"/>
    </source>
</evidence>
<keyword evidence="5" id="KW-1185">Reference proteome</keyword>
<protein>
    <submittedName>
        <fullName evidence="4">NPXTG-anchored protein</fullName>
    </submittedName>
</protein>
<gene>
    <name evidence="4" type="ORF">OCV57_09430</name>
</gene>
<feature type="compositionally biased region" description="Polar residues" evidence="1">
    <location>
        <begin position="463"/>
        <end position="490"/>
    </location>
</feature>
<dbReference type="AlphaFoldDB" id="A0AAE3LMW1"/>
<reference evidence="4 5" key="1">
    <citation type="journal article" date="2021" name="ISME Commun">
        <title>Automated analysis of genomic sequences facilitates high-throughput and comprehensive description of bacteria.</title>
        <authorList>
            <person name="Hitch T.C.A."/>
        </authorList>
    </citation>
    <scope>NUCLEOTIDE SEQUENCE [LARGE SCALE GENOMIC DNA]</scope>
    <source>
        <strain evidence="4 5">Sanger_31</strain>
    </source>
</reference>
<feature type="chain" id="PRO_5042205709" evidence="3">
    <location>
        <begin position="26"/>
        <end position="517"/>
    </location>
</feature>
<evidence type="ECO:0000256" key="3">
    <source>
        <dbReference type="SAM" id="SignalP"/>
    </source>
</evidence>
<accession>A0AAE3LMW1</accession>
<dbReference type="NCBIfam" id="NF033846">
    <property type="entry name" value="Rumino_NPXTG"/>
    <property type="match status" value="1"/>
</dbReference>
<keyword evidence="2" id="KW-0472">Membrane</keyword>
<feature type="transmembrane region" description="Helical" evidence="2">
    <location>
        <begin position="492"/>
        <end position="512"/>
    </location>
</feature>
<feature type="region of interest" description="Disordered" evidence="1">
    <location>
        <begin position="461"/>
        <end position="490"/>
    </location>
</feature>
<comment type="caution">
    <text evidence="4">The sequence shown here is derived from an EMBL/GenBank/DDBJ whole genome shotgun (WGS) entry which is preliminary data.</text>
</comment>
<evidence type="ECO:0000313" key="4">
    <source>
        <dbReference type="EMBL" id="MCU6706141.1"/>
    </source>
</evidence>
<organism evidence="4 5">
    <name type="scientific">Hominimerdicola aceti</name>
    <dbReference type="NCBI Taxonomy" id="2981726"/>
    <lineage>
        <taxon>Bacteria</taxon>
        <taxon>Bacillati</taxon>
        <taxon>Bacillota</taxon>
        <taxon>Clostridia</taxon>
        <taxon>Eubacteriales</taxon>
        <taxon>Oscillospiraceae</taxon>
        <taxon>Hominimerdicola</taxon>
    </lineage>
</organism>
<keyword evidence="2" id="KW-0812">Transmembrane</keyword>
<dbReference type="RefSeq" id="WP_267301313.1">
    <property type="nucleotide sequence ID" value="NZ_JAOQJZ010000009.1"/>
</dbReference>
<dbReference type="Proteomes" id="UP001208131">
    <property type="component" value="Unassembled WGS sequence"/>
</dbReference>
<evidence type="ECO:0000313" key="5">
    <source>
        <dbReference type="Proteomes" id="UP001208131"/>
    </source>
</evidence>